<keyword evidence="4" id="KW-0808">Transferase</keyword>
<protein>
    <recommendedName>
        <fullName evidence="3">RBR-type E3 ubiquitin transferase</fullName>
        <ecNumber evidence="3">2.3.2.31</ecNumber>
    </recommendedName>
</protein>
<dbReference type="EMBL" id="WTPW01000304">
    <property type="protein sequence ID" value="KAF0525118.1"/>
    <property type="molecule type" value="Genomic_DNA"/>
</dbReference>
<keyword evidence="5" id="KW-0479">Metal-binding</keyword>
<name>A0A8H4AR88_GIGMA</name>
<keyword evidence="15" id="KW-1185">Reference proteome</keyword>
<keyword evidence="9" id="KW-0862">Zinc</keyword>
<evidence type="ECO:0000256" key="9">
    <source>
        <dbReference type="ARBA" id="ARBA00022833"/>
    </source>
</evidence>
<dbReference type="InterPro" id="IPR013083">
    <property type="entry name" value="Znf_RING/FYVE/PHD"/>
</dbReference>
<evidence type="ECO:0000256" key="3">
    <source>
        <dbReference type="ARBA" id="ARBA00012251"/>
    </source>
</evidence>
<dbReference type="Gene3D" id="3.30.40.10">
    <property type="entry name" value="Zinc/RING finger domain, C3HC4 (zinc finger)"/>
    <property type="match status" value="2"/>
</dbReference>
<dbReference type="InterPro" id="IPR017907">
    <property type="entry name" value="Znf_RING_CS"/>
</dbReference>
<dbReference type="InterPro" id="IPR054694">
    <property type="entry name" value="Parkin-like_IBR"/>
</dbReference>
<dbReference type="GO" id="GO:0061630">
    <property type="term" value="F:ubiquitin protein ligase activity"/>
    <property type="evidence" value="ECO:0007669"/>
    <property type="project" value="UniProtKB-EC"/>
</dbReference>
<dbReference type="PANTHER" id="PTHR11685">
    <property type="entry name" value="RBR FAMILY RING FINGER AND IBR DOMAIN-CONTAINING"/>
    <property type="match status" value="1"/>
</dbReference>
<reference evidence="14 15" key="1">
    <citation type="journal article" date="2019" name="Environ. Microbiol.">
        <title>At the nexus of three kingdoms: the genome of the mycorrhizal fungus Gigaspora margarita provides insights into plant, endobacterial and fungal interactions.</title>
        <authorList>
            <person name="Venice F."/>
            <person name="Ghignone S."/>
            <person name="Salvioli di Fossalunga A."/>
            <person name="Amselem J."/>
            <person name="Novero M."/>
            <person name="Xianan X."/>
            <person name="Sedzielewska Toro K."/>
            <person name="Morin E."/>
            <person name="Lipzen A."/>
            <person name="Grigoriev I.V."/>
            <person name="Henrissat B."/>
            <person name="Martin F.M."/>
            <person name="Bonfante P."/>
        </authorList>
    </citation>
    <scope>NUCLEOTIDE SEQUENCE [LARGE SCALE GENOMIC DNA]</scope>
    <source>
        <strain evidence="14 15">BEG34</strain>
    </source>
</reference>
<dbReference type="InterPro" id="IPR005036">
    <property type="entry name" value="CBM21_dom"/>
</dbReference>
<dbReference type="GO" id="GO:0016567">
    <property type="term" value="P:protein ubiquitination"/>
    <property type="evidence" value="ECO:0007669"/>
    <property type="project" value="InterPro"/>
</dbReference>
<evidence type="ECO:0000313" key="15">
    <source>
        <dbReference type="Proteomes" id="UP000439903"/>
    </source>
</evidence>
<dbReference type="Pfam" id="PF03370">
    <property type="entry name" value="CBM_21"/>
    <property type="match status" value="1"/>
</dbReference>
<comment type="pathway">
    <text evidence="2">Protein modification; protein ubiquitination.</text>
</comment>
<evidence type="ECO:0000256" key="11">
    <source>
        <dbReference type="SAM" id="Coils"/>
    </source>
</evidence>
<dbReference type="PROSITE" id="PS00518">
    <property type="entry name" value="ZF_RING_1"/>
    <property type="match status" value="1"/>
</dbReference>
<evidence type="ECO:0000256" key="6">
    <source>
        <dbReference type="ARBA" id="ARBA00022737"/>
    </source>
</evidence>
<evidence type="ECO:0000256" key="8">
    <source>
        <dbReference type="ARBA" id="ARBA00022786"/>
    </source>
</evidence>
<dbReference type="GO" id="GO:0008270">
    <property type="term" value="F:zinc ion binding"/>
    <property type="evidence" value="ECO:0007669"/>
    <property type="project" value="UniProtKB-KW"/>
</dbReference>
<comment type="caution">
    <text evidence="14">The sequence shown here is derived from an EMBL/GenBank/DDBJ whole genome shotgun (WGS) entry which is preliminary data.</text>
</comment>
<feature type="coiled-coil region" evidence="11">
    <location>
        <begin position="131"/>
        <end position="198"/>
    </location>
</feature>
<feature type="domain" description="RING-type" evidence="13">
    <location>
        <begin position="380"/>
        <end position="676"/>
    </location>
</feature>
<keyword evidence="8" id="KW-0833">Ubl conjugation pathway</keyword>
<sequence>MSDKIFVKSIKVAGENDGFIDFSGQVIVQHSNIDKGKVVTIEYTMNSWATGNSVIAKKSPTISNNNQELYYFEISAFKTRNLPLNLEFLARFDIEDSTFWANSNYEYSYNEGYPKEFFFHDNVIENPFADYNSIEENDLNLGEERRQLNEEYRLLDEDRMRRQQEEERRRMGEERRRLEEERRLLDEERRLLREERRLFGETRKQQDLIQITETKECSKCLKDLNVKDFLNITDLCGHDVYICRKCTGEHIAHAVNKGSIKILCPENNCRKVLNESDVRKFANNEIFERYMLNFALSEIPTFKWCLNPICGSGQDHYYGDNVPIMTCNTCGQKSCIVHGLQIETECEICRQYEEELNLQLQEIQLQDIQLQDIQLQETDVNKECTICTDNVDIKAFLNITDQCSHDYNICRECVKEYIKHEIEDNGNVKIKCPEDGCKEFLNQKDIKEFASEESFKRYERFLLNIALSEIPTFQWCLNPNCGSGQDHDQEDIPIMICNSCGQKSCVVHGLPINAECERCIEEEEEEVRRLQEEEHRLREEERRWQEEERRRREEEERRRREEERRRREEEERRRREEERRRREEEERRRREEEERRQRFRRQEEEQRRLVARQNAESASESYVDSMKQCPKCKCRIEKNGGCNHMTCRRPGCGHQFCWVCLANWGRCEYYKCKNNP</sequence>
<evidence type="ECO:0000256" key="5">
    <source>
        <dbReference type="ARBA" id="ARBA00022723"/>
    </source>
</evidence>
<dbReference type="Pfam" id="PF01485">
    <property type="entry name" value="IBR"/>
    <property type="match status" value="2"/>
</dbReference>
<dbReference type="PROSITE" id="PS51873">
    <property type="entry name" value="TRIAD"/>
    <property type="match status" value="1"/>
</dbReference>
<evidence type="ECO:0000256" key="4">
    <source>
        <dbReference type="ARBA" id="ARBA00022679"/>
    </source>
</evidence>
<dbReference type="SMART" id="SM00647">
    <property type="entry name" value="IBR"/>
    <property type="match status" value="3"/>
</dbReference>
<evidence type="ECO:0000256" key="7">
    <source>
        <dbReference type="ARBA" id="ARBA00022771"/>
    </source>
</evidence>
<evidence type="ECO:0000256" key="2">
    <source>
        <dbReference type="ARBA" id="ARBA00004906"/>
    </source>
</evidence>
<dbReference type="EC" id="2.3.2.31" evidence="3"/>
<accession>A0A8H4AR88</accession>
<dbReference type="InterPro" id="IPR044066">
    <property type="entry name" value="TRIAD_supradom"/>
</dbReference>
<dbReference type="SMART" id="SM00184">
    <property type="entry name" value="RING"/>
    <property type="match status" value="3"/>
</dbReference>
<dbReference type="Pfam" id="PF22605">
    <property type="entry name" value="IBR_2"/>
    <property type="match status" value="1"/>
</dbReference>
<dbReference type="InterPro" id="IPR038175">
    <property type="entry name" value="CBM21_dom_sf"/>
</dbReference>
<gene>
    <name evidence="14" type="ORF">F8M41_014753</name>
</gene>
<evidence type="ECO:0000259" key="13">
    <source>
        <dbReference type="PROSITE" id="PS51873"/>
    </source>
</evidence>
<feature type="coiled-coil region" evidence="11">
    <location>
        <begin position="513"/>
        <end position="609"/>
    </location>
</feature>
<evidence type="ECO:0000259" key="12">
    <source>
        <dbReference type="PROSITE" id="PS50089"/>
    </source>
</evidence>
<dbReference type="InterPro" id="IPR031127">
    <property type="entry name" value="E3_UB_ligase_RBR"/>
</dbReference>
<dbReference type="InterPro" id="IPR002867">
    <property type="entry name" value="IBR_dom"/>
</dbReference>
<dbReference type="CDD" id="cd20335">
    <property type="entry name" value="BRcat_RBR"/>
    <property type="match status" value="2"/>
</dbReference>
<keyword evidence="6" id="KW-0677">Repeat</keyword>
<evidence type="ECO:0000256" key="10">
    <source>
        <dbReference type="PROSITE-ProRule" id="PRU00175"/>
    </source>
</evidence>
<dbReference type="SUPFAM" id="SSF57850">
    <property type="entry name" value="RING/U-box"/>
    <property type="match status" value="5"/>
</dbReference>
<dbReference type="Proteomes" id="UP000439903">
    <property type="component" value="Unassembled WGS sequence"/>
</dbReference>
<organism evidence="14 15">
    <name type="scientific">Gigaspora margarita</name>
    <dbReference type="NCBI Taxonomy" id="4874"/>
    <lineage>
        <taxon>Eukaryota</taxon>
        <taxon>Fungi</taxon>
        <taxon>Fungi incertae sedis</taxon>
        <taxon>Mucoromycota</taxon>
        <taxon>Glomeromycotina</taxon>
        <taxon>Glomeromycetes</taxon>
        <taxon>Diversisporales</taxon>
        <taxon>Gigasporaceae</taxon>
        <taxon>Gigaspora</taxon>
    </lineage>
</organism>
<evidence type="ECO:0000256" key="1">
    <source>
        <dbReference type="ARBA" id="ARBA00001798"/>
    </source>
</evidence>
<evidence type="ECO:0000313" key="14">
    <source>
        <dbReference type="EMBL" id="KAF0525118.1"/>
    </source>
</evidence>
<dbReference type="OrthoDB" id="2393590at2759"/>
<dbReference type="Gene3D" id="2.60.40.2440">
    <property type="entry name" value="Carbohydrate binding type-21 domain"/>
    <property type="match status" value="1"/>
</dbReference>
<keyword evidence="7 10" id="KW-0863">Zinc-finger</keyword>
<dbReference type="PROSITE" id="PS50089">
    <property type="entry name" value="ZF_RING_2"/>
    <property type="match status" value="1"/>
</dbReference>
<dbReference type="FunFam" id="3.30.40.10:FF:000137">
    <property type="entry name" value="RanBP-type and C3HC4-type zinc finger-containing protein 1"/>
    <property type="match status" value="1"/>
</dbReference>
<dbReference type="InterPro" id="IPR001841">
    <property type="entry name" value="Znf_RING"/>
</dbReference>
<dbReference type="Gene3D" id="1.20.120.1750">
    <property type="match status" value="1"/>
</dbReference>
<keyword evidence="11" id="KW-0175">Coiled coil</keyword>
<dbReference type="AlphaFoldDB" id="A0A8H4AR88"/>
<feature type="domain" description="RING-type" evidence="12">
    <location>
        <begin position="384"/>
        <end position="435"/>
    </location>
</feature>
<proteinExistence type="predicted"/>
<comment type="catalytic activity">
    <reaction evidence="1">
        <text>[E2 ubiquitin-conjugating enzyme]-S-ubiquitinyl-L-cysteine + [acceptor protein]-L-lysine = [E2 ubiquitin-conjugating enzyme]-L-cysteine + [acceptor protein]-N(6)-ubiquitinyl-L-lysine.</text>
        <dbReference type="EC" id="2.3.2.31"/>
    </reaction>
</comment>